<evidence type="ECO:0000313" key="2">
    <source>
        <dbReference type="Proteomes" id="UP000198891"/>
    </source>
</evidence>
<dbReference type="Proteomes" id="UP000198891">
    <property type="component" value="Unassembled WGS sequence"/>
</dbReference>
<accession>A0A1H3SP43</accession>
<evidence type="ECO:0000313" key="1">
    <source>
        <dbReference type="EMBL" id="SDZ39490.1"/>
    </source>
</evidence>
<proteinExistence type="predicted"/>
<dbReference type="AlphaFoldDB" id="A0A1H3SP43"/>
<dbReference type="RefSeq" id="WP_175494330.1">
    <property type="nucleotide sequence ID" value="NZ_FNPZ01000004.1"/>
</dbReference>
<gene>
    <name evidence="1" type="ORF">SAMN05216554_3524</name>
</gene>
<organism evidence="1 2">
    <name type="scientific">Herbiconiux ginsengi</name>
    <dbReference type="NCBI Taxonomy" id="381665"/>
    <lineage>
        <taxon>Bacteria</taxon>
        <taxon>Bacillati</taxon>
        <taxon>Actinomycetota</taxon>
        <taxon>Actinomycetes</taxon>
        <taxon>Micrococcales</taxon>
        <taxon>Microbacteriaceae</taxon>
        <taxon>Herbiconiux</taxon>
    </lineage>
</organism>
<reference evidence="1 2" key="1">
    <citation type="submission" date="2016-10" db="EMBL/GenBank/DDBJ databases">
        <authorList>
            <person name="de Groot N.N."/>
        </authorList>
    </citation>
    <scope>NUCLEOTIDE SEQUENCE [LARGE SCALE GENOMIC DNA]</scope>
    <source>
        <strain evidence="1 2">CGMCC 4.3491</strain>
    </source>
</reference>
<protein>
    <submittedName>
        <fullName evidence="1">Uncharacterized protein</fullName>
    </submittedName>
</protein>
<dbReference type="EMBL" id="FNPZ01000004">
    <property type="protein sequence ID" value="SDZ39490.1"/>
    <property type="molecule type" value="Genomic_DNA"/>
</dbReference>
<sequence>MTDLMPARPKSRAQLVTSAIVSIILVLGACTAWTAAVITHEQQTIATHRQQAPLKEAS</sequence>
<keyword evidence="2" id="KW-1185">Reference proteome</keyword>
<dbReference type="STRING" id="381665.SAMN05216554_3524"/>
<name>A0A1H3SP43_9MICO</name>